<dbReference type="SUPFAM" id="SSF88713">
    <property type="entry name" value="Glycoside hydrolase/deacetylase"/>
    <property type="match status" value="1"/>
</dbReference>
<reference evidence="9 10" key="1">
    <citation type="submission" date="2015-12" db="EMBL/GenBank/DDBJ databases">
        <title>Genome sequence of Oceanibaculum pacificum MCCC 1A02656.</title>
        <authorList>
            <person name="Lu L."/>
            <person name="Lai Q."/>
            <person name="Shao Z."/>
            <person name="Qian P."/>
        </authorList>
    </citation>
    <scope>NUCLEOTIDE SEQUENCE [LARGE SCALE GENOMIC DNA]</scope>
    <source>
        <strain evidence="9 10">MCCC 1A02656</strain>
    </source>
</reference>
<dbReference type="AlphaFoldDB" id="A0A154VSK6"/>
<name>A0A154VSK6_9PROT</name>
<comment type="function">
    <text evidence="1">Is involved in generating a small heat-stable compound (Nod), an acylated oligomer of N-acetylglucosamine, that stimulates mitosis in various plant protoplasts.</text>
</comment>
<dbReference type="InterPro" id="IPR011330">
    <property type="entry name" value="Glyco_hydro/deAcase_b/a-brl"/>
</dbReference>
<evidence type="ECO:0000256" key="3">
    <source>
        <dbReference type="ARBA" id="ARBA00010973"/>
    </source>
</evidence>
<dbReference type="PANTHER" id="PTHR34216:SF3">
    <property type="entry name" value="POLY-BETA-1,6-N-ACETYL-D-GLUCOSAMINE N-DEACETYLASE"/>
    <property type="match status" value="1"/>
</dbReference>
<sequence length="353" mass="38564">MQGFLFRPALMAAVLGACALEAGLQSRPAAAQRAEEAASAVILMYHRFGEEDVPSASIRLDQFEAHLEELKSGGYSVLPLARIVTALRNRQPLPERTVAITIDDAYRSVYEEAWPRLKAAGLPFTIFVSSDLLDARGTDYMGWTELRELARGGAAIGSQTASHPHLPDMPIDKARDDILYSVSRIEKEIGQKPAFFAYPYGEYSLAIRDAVAEAGFAAAFGQNSGVAHDRGDPYQMPRFPLNENYGGIDRFRLIASALPLPVEDLTPADPVLTGANPPAVGFTVLPGIGDIANLDCFASRQGRTNIERLPGGRIEIRLTEAFPAGRSRINCTMPAPDSRWRWFGLQFYVPAAR</sequence>
<dbReference type="PANTHER" id="PTHR34216">
    <property type="match status" value="1"/>
</dbReference>
<accession>A0A154VSK6</accession>
<dbReference type="OrthoDB" id="9782872at2"/>
<feature type="domain" description="NodB homology" evidence="8">
    <location>
        <begin position="96"/>
        <end position="353"/>
    </location>
</feature>
<keyword evidence="10" id="KW-1185">Reference proteome</keyword>
<comment type="subcellular location">
    <subcellularLocation>
        <location evidence="2">Secreted</location>
    </subcellularLocation>
</comment>
<dbReference type="PROSITE" id="PS51677">
    <property type="entry name" value="NODB"/>
    <property type="match status" value="1"/>
</dbReference>
<dbReference type="Gene3D" id="3.20.20.370">
    <property type="entry name" value="Glycoside hydrolase/deacetylase"/>
    <property type="match status" value="1"/>
</dbReference>
<evidence type="ECO:0000256" key="1">
    <source>
        <dbReference type="ARBA" id="ARBA00003236"/>
    </source>
</evidence>
<dbReference type="InterPro" id="IPR002509">
    <property type="entry name" value="NODB_dom"/>
</dbReference>
<feature type="signal peptide" evidence="7">
    <location>
        <begin position="1"/>
        <end position="19"/>
    </location>
</feature>
<protein>
    <recommendedName>
        <fullName evidence="4">Chitooligosaccharide deacetylase</fullName>
    </recommendedName>
    <alternativeName>
        <fullName evidence="6">Nodulation protein B</fullName>
    </alternativeName>
</protein>
<dbReference type="GO" id="GO:0005576">
    <property type="term" value="C:extracellular region"/>
    <property type="evidence" value="ECO:0007669"/>
    <property type="project" value="UniProtKB-SubCell"/>
</dbReference>
<dbReference type="Proteomes" id="UP000076400">
    <property type="component" value="Unassembled WGS sequence"/>
</dbReference>
<evidence type="ECO:0000256" key="2">
    <source>
        <dbReference type="ARBA" id="ARBA00004613"/>
    </source>
</evidence>
<evidence type="ECO:0000313" key="9">
    <source>
        <dbReference type="EMBL" id="KZD04211.1"/>
    </source>
</evidence>
<dbReference type="EMBL" id="LPXN01000137">
    <property type="protein sequence ID" value="KZD04211.1"/>
    <property type="molecule type" value="Genomic_DNA"/>
</dbReference>
<dbReference type="PROSITE" id="PS51257">
    <property type="entry name" value="PROKAR_LIPOPROTEIN"/>
    <property type="match status" value="1"/>
</dbReference>
<dbReference type="InterPro" id="IPR051398">
    <property type="entry name" value="Polysacch_Deacetylase"/>
</dbReference>
<dbReference type="GO" id="GO:0016810">
    <property type="term" value="F:hydrolase activity, acting on carbon-nitrogen (but not peptide) bonds"/>
    <property type="evidence" value="ECO:0007669"/>
    <property type="project" value="InterPro"/>
</dbReference>
<organism evidence="9 10">
    <name type="scientific">Oceanibaculum pacificum</name>
    <dbReference type="NCBI Taxonomy" id="580166"/>
    <lineage>
        <taxon>Bacteria</taxon>
        <taxon>Pseudomonadati</taxon>
        <taxon>Pseudomonadota</taxon>
        <taxon>Alphaproteobacteria</taxon>
        <taxon>Rhodospirillales</taxon>
        <taxon>Oceanibaculaceae</taxon>
        <taxon>Oceanibaculum</taxon>
    </lineage>
</organism>
<dbReference type="CDD" id="cd10973">
    <property type="entry name" value="CE4_DAC_u4_5s"/>
    <property type="match status" value="1"/>
</dbReference>
<evidence type="ECO:0000256" key="5">
    <source>
        <dbReference type="ARBA" id="ARBA00022729"/>
    </source>
</evidence>
<dbReference type="GO" id="GO:0005975">
    <property type="term" value="P:carbohydrate metabolic process"/>
    <property type="evidence" value="ECO:0007669"/>
    <property type="project" value="InterPro"/>
</dbReference>
<evidence type="ECO:0000256" key="4">
    <source>
        <dbReference type="ARBA" id="ARBA00020071"/>
    </source>
</evidence>
<evidence type="ECO:0000313" key="10">
    <source>
        <dbReference type="Proteomes" id="UP000076400"/>
    </source>
</evidence>
<evidence type="ECO:0000259" key="8">
    <source>
        <dbReference type="PROSITE" id="PS51677"/>
    </source>
</evidence>
<proteinExistence type="inferred from homology"/>
<comment type="similarity">
    <text evidence="3">Belongs to the polysaccharide deacetylase family.</text>
</comment>
<gene>
    <name evidence="9" type="ORF">AUP43_12405</name>
</gene>
<comment type="caution">
    <text evidence="9">The sequence shown here is derived from an EMBL/GenBank/DDBJ whole genome shotgun (WGS) entry which is preliminary data.</text>
</comment>
<dbReference type="RefSeq" id="WP_067558529.1">
    <property type="nucleotide sequence ID" value="NZ_LPXN01000137.1"/>
</dbReference>
<evidence type="ECO:0000256" key="7">
    <source>
        <dbReference type="SAM" id="SignalP"/>
    </source>
</evidence>
<evidence type="ECO:0000256" key="6">
    <source>
        <dbReference type="ARBA" id="ARBA00032976"/>
    </source>
</evidence>
<keyword evidence="5 7" id="KW-0732">Signal</keyword>
<dbReference type="STRING" id="580166.AUP43_12405"/>
<dbReference type="Pfam" id="PF01522">
    <property type="entry name" value="Polysacc_deac_1"/>
    <property type="match status" value="1"/>
</dbReference>
<feature type="chain" id="PRO_5007602081" description="Chitooligosaccharide deacetylase" evidence="7">
    <location>
        <begin position="20"/>
        <end position="353"/>
    </location>
</feature>